<accession>A0ACC2QST1</accession>
<protein>
    <submittedName>
        <fullName evidence="1">Uncharacterized protein</fullName>
    </submittedName>
</protein>
<name>A0ACC2QST1_9NEOP</name>
<keyword evidence="2" id="KW-1185">Reference proteome</keyword>
<dbReference type="Proteomes" id="UP001231649">
    <property type="component" value="Chromosome 15"/>
</dbReference>
<comment type="caution">
    <text evidence="1">The sequence shown here is derived from an EMBL/GenBank/DDBJ whole genome shotgun (WGS) entry which is preliminary data.</text>
</comment>
<reference evidence="1" key="1">
    <citation type="submission" date="2023-03" db="EMBL/GenBank/DDBJ databases">
        <title>Chromosome-level genomes of two armyworms, Mythimna separata and Mythimna loreyi, provide insights into the biosynthesis and reception of sex pheromones.</title>
        <authorList>
            <person name="Zhao H."/>
        </authorList>
    </citation>
    <scope>NUCLEOTIDE SEQUENCE</scope>
    <source>
        <strain evidence="1">BeijingLab</strain>
    </source>
</reference>
<evidence type="ECO:0000313" key="2">
    <source>
        <dbReference type="Proteomes" id="UP001231649"/>
    </source>
</evidence>
<dbReference type="EMBL" id="CM056791">
    <property type="protein sequence ID" value="KAJ8725343.1"/>
    <property type="molecule type" value="Genomic_DNA"/>
</dbReference>
<organism evidence="1 2">
    <name type="scientific">Mythimna loreyi</name>
    <dbReference type="NCBI Taxonomy" id="667449"/>
    <lineage>
        <taxon>Eukaryota</taxon>
        <taxon>Metazoa</taxon>
        <taxon>Ecdysozoa</taxon>
        <taxon>Arthropoda</taxon>
        <taxon>Hexapoda</taxon>
        <taxon>Insecta</taxon>
        <taxon>Pterygota</taxon>
        <taxon>Neoptera</taxon>
        <taxon>Endopterygota</taxon>
        <taxon>Lepidoptera</taxon>
        <taxon>Glossata</taxon>
        <taxon>Ditrysia</taxon>
        <taxon>Noctuoidea</taxon>
        <taxon>Noctuidae</taxon>
        <taxon>Noctuinae</taxon>
        <taxon>Hadenini</taxon>
        <taxon>Mythimna</taxon>
    </lineage>
</organism>
<gene>
    <name evidence="1" type="ORF">PYW08_003526</name>
</gene>
<sequence>MEQRREQLRDLKTYIKGIDDEVSTILQTLEWDRKQLLQSTALVACKYDANHKIPPDKTEEHEKECVLRQNGYSKEDQFLPDPLDLESDTLVKLSNYLLHSWIIALFYFLNLKHECVIIFMLYYSTGKEDIEKIITTASKSDELFKKGVGSHDAEPLTLARLLSTYSGDERRAIHDAVVSAVPSCHDLTDLALLSGEYDTSSTRVLSRQEILRQLRNMRRRPAKYRVAAKSRNYSDVLRDVIKTQMEHYSDAQTQTAAAPIVTAAVPIVTAAAPNETVENVTNQEDTHDDMTQSQSTSKHVTNRNDGKTVPEPIKIKTEREDSTERNYRDNYQRDFDRGRTNKPYRYRMGSRDGRDRDYGRRDRSRERRDYRDKEKSGKYGEYSRKKRYDDEFREKRNYNKESEKEFWRKLYEKRSSKRLKDFDLDTSNRRRDTSRERRRDEKRDKGHTHKGKKDRRRDRERSKERRSDYRYEWRSSQEIQIKQEREDSEARDETEDRRHESNKRRRDRSDGDDRSCDRQSIEIKEENLERYYDMLSEDYDPNKKIKEEK</sequence>
<proteinExistence type="predicted"/>
<evidence type="ECO:0000313" key="1">
    <source>
        <dbReference type="EMBL" id="KAJ8725343.1"/>
    </source>
</evidence>